<feature type="transmembrane region" description="Helical" evidence="2">
    <location>
        <begin position="21"/>
        <end position="41"/>
    </location>
</feature>
<keyword evidence="2" id="KW-0472">Membrane</keyword>
<feature type="compositionally biased region" description="Basic and acidic residues" evidence="1">
    <location>
        <begin position="180"/>
        <end position="193"/>
    </location>
</feature>
<keyword evidence="2" id="KW-1133">Transmembrane helix</keyword>
<protein>
    <recommendedName>
        <fullName evidence="5">Fimbrial assembly protein (PilN)</fullName>
    </recommendedName>
</protein>
<dbReference type="EMBL" id="CP036434">
    <property type="protein sequence ID" value="QDV08376.1"/>
    <property type="molecule type" value="Genomic_DNA"/>
</dbReference>
<feature type="region of interest" description="Disordered" evidence="1">
    <location>
        <begin position="175"/>
        <end position="194"/>
    </location>
</feature>
<proteinExistence type="predicted"/>
<dbReference type="OrthoDB" id="284291at2"/>
<reference evidence="3 4" key="1">
    <citation type="submission" date="2019-02" db="EMBL/GenBank/DDBJ databases">
        <title>Deep-cultivation of Planctomycetes and their phenomic and genomic characterization uncovers novel biology.</title>
        <authorList>
            <person name="Wiegand S."/>
            <person name="Jogler M."/>
            <person name="Boedeker C."/>
            <person name="Pinto D."/>
            <person name="Vollmers J."/>
            <person name="Rivas-Marin E."/>
            <person name="Kohn T."/>
            <person name="Peeters S.H."/>
            <person name="Heuer A."/>
            <person name="Rast P."/>
            <person name="Oberbeckmann S."/>
            <person name="Bunk B."/>
            <person name="Jeske O."/>
            <person name="Meyerdierks A."/>
            <person name="Storesund J.E."/>
            <person name="Kallscheuer N."/>
            <person name="Luecker S."/>
            <person name="Lage O.M."/>
            <person name="Pohl T."/>
            <person name="Merkel B.J."/>
            <person name="Hornburger P."/>
            <person name="Mueller R.-W."/>
            <person name="Bruemmer F."/>
            <person name="Labrenz M."/>
            <person name="Spormann A.M."/>
            <person name="Op den Camp H."/>
            <person name="Overmann J."/>
            <person name="Amann R."/>
            <person name="Jetten M.S.M."/>
            <person name="Mascher T."/>
            <person name="Medema M.H."/>
            <person name="Devos D.P."/>
            <person name="Kaster A.-K."/>
            <person name="Ovreas L."/>
            <person name="Rohde M."/>
            <person name="Galperin M.Y."/>
            <person name="Jogler C."/>
        </authorList>
    </citation>
    <scope>NUCLEOTIDE SEQUENCE [LARGE SCALE GENOMIC DNA]</scope>
    <source>
        <strain evidence="3 4">Poly30</strain>
    </source>
</reference>
<evidence type="ECO:0000256" key="1">
    <source>
        <dbReference type="SAM" id="MobiDB-lite"/>
    </source>
</evidence>
<dbReference type="Proteomes" id="UP000320390">
    <property type="component" value="Chromosome"/>
</dbReference>
<keyword evidence="2" id="KW-0812">Transmembrane</keyword>
<accession>A0A518EWB3</accession>
<sequence>MITINLLPDEYRRRAKSPIGMIAAIAGAVLVNASLIAYWGYLEFGISRNIETTRSVLQLDLDGLKPQVAYHEKLKNEIATRSARETTLAEITQNRVLWTKVMDELIEVVHAGREGIEHFVWFDDIDVKMLSETRGRDANYGKLTASAHSGSEGYDQVSNFLDDMNDPELSALSQIFGKTGDPEGRRNEPEKDLIPSVNWSFPLTIDLKSPEERVKARKSAEEAGQ</sequence>
<evidence type="ECO:0000313" key="4">
    <source>
        <dbReference type="Proteomes" id="UP000320390"/>
    </source>
</evidence>
<name>A0A518EWB3_9BACT</name>
<evidence type="ECO:0000313" key="3">
    <source>
        <dbReference type="EMBL" id="QDV08376.1"/>
    </source>
</evidence>
<dbReference type="RefSeq" id="WP_145200920.1">
    <property type="nucleotide sequence ID" value="NZ_CP036434.1"/>
</dbReference>
<keyword evidence="4" id="KW-1185">Reference proteome</keyword>
<dbReference type="AlphaFoldDB" id="A0A518EWB3"/>
<evidence type="ECO:0000256" key="2">
    <source>
        <dbReference type="SAM" id="Phobius"/>
    </source>
</evidence>
<organism evidence="3 4">
    <name type="scientific">Saltatorellus ferox</name>
    <dbReference type="NCBI Taxonomy" id="2528018"/>
    <lineage>
        <taxon>Bacteria</taxon>
        <taxon>Pseudomonadati</taxon>
        <taxon>Planctomycetota</taxon>
        <taxon>Planctomycetia</taxon>
        <taxon>Planctomycetia incertae sedis</taxon>
        <taxon>Saltatorellus</taxon>
    </lineage>
</organism>
<evidence type="ECO:0008006" key="5">
    <source>
        <dbReference type="Google" id="ProtNLM"/>
    </source>
</evidence>
<gene>
    <name evidence="3" type="ORF">Poly30_39140</name>
</gene>